<dbReference type="SUPFAM" id="SSF48498">
    <property type="entry name" value="Tetracyclin repressor-like, C-terminal domain"/>
    <property type="match status" value="1"/>
</dbReference>
<dbReference type="Gene3D" id="1.10.357.10">
    <property type="entry name" value="Tetracycline Repressor, domain 2"/>
    <property type="match status" value="1"/>
</dbReference>
<keyword evidence="1" id="KW-0805">Transcription regulation</keyword>
<keyword evidence="5" id="KW-1185">Reference proteome</keyword>
<dbReference type="Pfam" id="PF21597">
    <property type="entry name" value="TetR_C_43"/>
    <property type="match status" value="1"/>
</dbReference>
<proteinExistence type="predicted"/>
<evidence type="ECO:0000313" key="5">
    <source>
        <dbReference type="Proteomes" id="UP000005940"/>
    </source>
</evidence>
<evidence type="ECO:0000256" key="1">
    <source>
        <dbReference type="ARBA" id="ARBA00023015"/>
    </source>
</evidence>
<gene>
    <name evidence="4" type="ORF">STSU_021360</name>
</gene>
<dbReference type="AlphaFoldDB" id="I2MZZ8"/>
<dbReference type="Proteomes" id="UP000005940">
    <property type="component" value="Chromosome"/>
</dbReference>
<organism evidence="4 5">
    <name type="scientific">Streptomyces tsukubensis (strain DSM 42081 / NBRC 108919 / NRRL 18488 / 9993)</name>
    <dbReference type="NCBI Taxonomy" id="1114943"/>
    <lineage>
        <taxon>Bacteria</taxon>
        <taxon>Bacillati</taxon>
        <taxon>Actinomycetota</taxon>
        <taxon>Actinomycetes</taxon>
        <taxon>Kitasatosporales</taxon>
        <taxon>Streptomycetaceae</taxon>
        <taxon>Streptomyces</taxon>
    </lineage>
</organism>
<dbReference type="GO" id="GO:0003700">
    <property type="term" value="F:DNA-binding transcription factor activity"/>
    <property type="evidence" value="ECO:0007669"/>
    <property type="project" value="TreeGrafter"/>
</dbReference>
<dbReference type="PANTHER" id="PTHR30055:SF234">
    <property type="entry name" value="HTH-TYPE TRANSCRIPTIONAL REGULATOR BETI"/>
    <property type="match status" value="1"/>
</dbReference>
<dbReference type="SUPFAM" id="SSF46689">
    <property type="entry name" value="Homeodomain-like"/>
    <property type="match status" value="1"/>
</dbReference>
<evidence type="ECO:0000256" key="2">
    <source>
        <dbReference type="ARBA" id="ARBA00023125"/>
    </source>
</evidence>
<dbReference type="InterPro" id="IPR001647">
    <property type="entry name" value="HTH_TetR"/>
</dbReference>
<dbReference type="Pfam" id="PF00440">
    <property type="entry name" value="TetR_N"/>
    <property type="match status" value="1"/>
</dbReference>
<dbReference type="PROSITE" id="PS50977">
    <property type="entry name" value="HTH_TETR_2"/>
    <property type="match status" value="1"/>
</dbReference>
<evidence type="ECO:0000313" key="4">
    <source>
        <dbReference type="EMBL" id="QKM69339.1"/>
    </source>
</evidence>
<evidence type="ECO:0000256" key="3">
    <source>
        <dbReference type="ARBA" id="ARBA00023163"/>
    </source>
</evidence>
<accession>I2MZZ8</accession>
<dbReference type="EMBL" id="CP029159">
    <property type="protein sequence ID" value="QKM69339.1"/>
    <property type="molecule type" value="Genomic_DNA"/>
</dbReference>
<dbReference type="InterPro" id="IPR050109">
    <property type="entry name" value="HTH-type_TetR-like_transc_reg"/>
</dbReference>
<dbReference type="PRINTS" id="PR00455">
    <property type="entry name" value="HTHTETR"/>
</dbReference>
<dbReference type="InterPro" id="IPR049445">
    <property type="entry name" value="TetR_SbtR-like_C"/>
</dbReference>
<keyword evidence="2" id="KW-0238">DNA-binding</keyword>
<dbReference type="RefSeq" id="WP_006706055.1">
    <property type="nucleotide sequence ID" value="NZ_CP029159.1"/>
</dbReference>
<keyword evidence="3" id="KW-0804">Transcription</keyword>
<dbReference type="InterPro" id="IPR036271">
    <property type="entry name" value="Tet_transcr_reg_TetR-rel_C_sf"/>
</dbReference>
<sequence length="232" mass="25415">MAAGTADGEAPVEAAPPGCAHVAPSRAPRTRPRADAQRNRERIVRTARDMFTAIGPEVSFDEIARGAGVGNATLYRHFPDRASLVHEVVLSVLDRTCELAVRAAAEESDPFDAVRRFAHGAADERTGALCPMIRETFDRDHPELVVRRTRLEAEMSALIERAQSAGRMRRDVGAGDLMVVIGQFTRPLPGASRDSSERFVHRHLQLFLDGVEAPARSELPGRPATLEDLRNH</sequence>
<name>I2MZZ8_STRT9</name>
<dbReference type="PANTHER" id="PTHR30055">
    <property type="entry name" value="HTH-TYPE TRANSCRIPTIONAL REGULATOR RUTR"/>
    <property type="match status" value="1"/>
</dbReference>
<protein>
    <submittedName>
        <fullName evidence="4">TetR/AcrR family transcriptional regulator</fullName>
    </submittedName>
</protein>
<dbReference type="GO" id="GO:0000976">
    <property type="term" value="F:transcription cis-regulatory region binding"/>
    <property type="evidence" value="ECO:0007669"/>
    <property type="project" value="TreeGrafter"/>
</dbReference>
<dbReference type="InterPro" id="IPR009057">
    <property type="entry name" value="Homeodomain-like_sf"/>
</dbReference>
<reference evidence="4 5" key="1">
    <citation type="journal article" date="2012" name="J. Bacteriol.">
        <title>Draft genome of Streptomyces tsukubaensis NRRL 18488, the producer of the clinically important immunosuppressant tacrolimus (FK506).</title>
        <authorList>
            <person name="Barreiro C."/>
            <person name="Prieto C."/>
            <person name="Sola-Landa A."/>
            <person name="Solera E."/>
            <person name="Martinez-Castro M."/>
            <person name="Perez-Redondo R."/>
            <person name="Garcia-Estrada C."/>
            <person name="Aparicio J.F."/>
            <person name="Fernandez-Martinez L.T."/>
            <person name="Santos-Aberturas J."/>
            <person name="Salehi-Najafabadi Z."/>
            <person name="Rodriguez-Garcia A."/>
            <person name="Tauch A."/>
            <person name="Martin J.F."/>
        </authorList>
    </citation>
    <scope>NUCLEOTIDE SEQUENCE [LARGE SCALE GENOMIC DNA]</scope>
    <source>
        <strain evidence="5">DSM 42081 / NBRC 108919 / NRRL 18488 / 9993</strain>
    </source>
</reference>